<dbReference type="InterPro" id="IPR010635">
    <property type="entry name" value="Heparan_SO4-6-sulfoTrfase"/>
</dbReference>
<gene>
    <name evidence="7" type="ORF">GL300_23680</name>
</gene>
<keyword evidence="5" id="KW-0472">Membrane</keyword>
<reference evidence="7 8" key="1">
    <citation type="submission" date="2019-11" db="EMBL/GenBank/DDBJ databases">
        <authorList>
            <person name="Dong K."/>
        </authorList>
    </citation>
    <scope>NUCLEOTIDE SEQUENCE [LARGE SCALE GENOMIC DNA]</scope>
    <source>
        <strain evidence="7 8">NBRC 112902</strain>
    </source>
</reference>
<evidence type="ECO:0000256" key="2">
    <source>
        <dbReference type="ARBA" id="ARBA00022679"/>
    </source>
</evidence>
<keyword evidence="3" id="KW-0812">Transmembrane</keyword>
<keyword evidence="2" id="KW-0808">Transferase</keyword>
<keyword evidence="8" id="KW-1185">Reference proteome</keyword>
<protein>
    <recommendedName>
        <fullName evidence="9">Sulfotransferase family protein</fullName>
    </recommendedName>
</protein>
<keyword evidence="4" id="KW-1133">Transmembrane helix</keyword>
<organism evidence="7 8">
    <name type="scientific">Paracoccus litorisediminis</name>
    <dbReference type="NCBI Taxonomy" id="2006130"/>
    <lineage>
        <taxon>Bacteria</taxon>
        <taxon>Pseudomonadati</taxon>
        <taxon>Pseudomonadota</taxon>
        <taxon>Alphaproteobacteria</taxon>
        <taxon>Rhodobacterales</taxon>
        <taxon>Paracoccaceae</taxon>
        <taxon>Paracoccus</taxon>
    </lineage>
</organism>
<evidence type="ECO:0000256" key="3">
    <source>
        <dbReference type="ARBA" id="ARBA00022692"/>
    </source>
</evidence>
<dbReference type="Proteomes" id="UP000449846">
    <property type="component" value="Unassembled WGS sequence"/>
</dbReference>
<sequence length="282" mass="32631">MPFRDLDKVDLCEYVISERKNVPFWLFMHIPKTAGSSFSESMQRLLPPYKNVQVDYADAALTHNEKINLAADNFIEAHSRSAYRSASGHMPYDLIEKITNVIPGAKTVTFLRNPVSRVVSDYRYQRTPQHPPYEDFKRRFPTIESYIESTESQNKIARFIGGRGVDLRNIDLIERIDEKFSFVGLLEMYPLSYNVIFNLFGQGGQFPIIHSRKTPDIADTKVDITEEIISKIKSTNNLDLEIYNHVSARLNKVKGEWKKYLEVGFPDEWKELSKGEVEEIEV</sequence>
<evidence type="ECO:0000313" key="8">
    <source>
        <dbReference type="Proteomes" id="UP000449846"/>
    </source>
</evidence>
<evidence type="ECO:0008006" key="9">
    <source>
        <dbReference type="Google" id="ProtNLM"/>
    </source>
</evidence>
<comment type="caution">
    <text evidence="7">The sequence shown here is derived from an EMBL/GenBank/DDBJ whole genome shotgun (WGS) entry which is preliminary data.</text>
</comment>
<dbReference type="OrthoDB" id="288532at2"/>
<dbReference type="EMBL" id="WMIG01000027">
    <property type="protein sequence ID" value="MTH62197.1"/>
    <property type="molecule type" value="Genomic_DNA"/>
</dbReference>
<name>A0A844HV28_9RHOB</name>
<evidence type="ECO:0000256" key="1">
    <source>
        <dbReference type="ARBA" id="ARBA00004167"/>
    </source>
</evidence>
<dbReference type="Gene3D" id="3.40.50.300">
    <property type="entry name" value="P-loop containing nucleotide triphosphate hydrolases"/>
    <property type="match status" value="1"/>
</dbReference>
<keyword evidence="6" id="KW-0325">Glycoprotein</keyword>
<accession>A0A844HV28</accession>
<evidence type="ECO:0000313" key="7">
    <source>
        <dbReference type="EMBL" id="MTH62197.1"/>
    </source>
</evidence>
<proteinExistence type="predicted"/>
<dbReference type="InterPro" id="IPR027417">
    <property type="entry name" value="P-loop_NTPase"/>
</dbReference>
<dbReference type="GO" id="GO:0016020">
    <property type="term" value="C:membrane"/>
    <property type="evidence" value="ECO:0007669"/>
    <property type="project" value="UniProtKB-SubCell"/>
</dbReference>
<dbReference type="RefSeq" id="WP_155042148.1">
    <property type="nucleotide sequence ID" value="NZ_WMIG01000027.1"/>
</dbReference>
<dbReference type="PANTHER" id="PTHR12812">
    <property type="entry name" value="HEPARAN SULFATE 6-O-SULFOTRANSFERASE 3"/>
    <property type="match status" value="1"/>
</dbReference>
<dbReference type="PANTHER" id="PTHR12812:SF0">
    <property type="entry name" value="HEPARAN-SULFATE 6-O-SULFOTRANSFERASE"/>
    <property type="match status" value="1"/>
</dbReference>
<evidence type="ECO:0000256" key="5">
    <source>
        <dbReference type="ARBA" id="ARBA00023136"/>
    </source>
</evidence>
<dbReference type="InterPro" id="IPR005331">
    <property type="entry name" value="Sulfotransferase"/>
</dbReference>
<dbReference type="SUPFAM" id="SSF52540">
    <property type="entry name" value="P-loop containing nucleoside triphosphate hydrolases"/>
    <property type="match status" value="1"/>
</dbReference>
<evidence type="ECO:0000256" key="6">
    <source>
        <dbReference type="ARBA" id="ARBA00023180"/>
    </source>
</evidence>
<dbReference type="Pfam" id="PF03567">
    <property type="entry name" value="Sulfotransfer_2"/>
    <property type="match status" value="1"/>
</dbReference>
<dbReference type="AlphaFoldDB" id="A0A844HV28"/>
<dbReference type="GO" id="GO:0017095">
    <property type="term" value="F:heparan sulfate 6-sulfotransferase activity"/>
    <property type="evidence" value="ECO:0007669"/>
    <property type="project" value="TreeGrafter"/>
</dbReference>
<evidence type="ECO:0000256" key="4">
    <source>
        <dbReference type="ARBA" id="ARBA00022989"/>
    </source>
</evidence>
<comment type="subcellular location">
    <subcellularLocation>
        <location evidence="1">Membrane</location>
        <topology evidence="1">Single-pass membrane protein</topology>
    </subcellularLocation>
</comment>